<reference evidence="1 2" key="1">
    <citation type="submission" date="2017-07" db="EMBL/GenBank/DDBJ databases">
        <title>In vitro design and evaluation of phage cocktails against multidrug-resistant Aeromonas salmonicida.</title>
        <authorList>
            <person name="Chen L."/>
            <person name="Yuan S."/>
            <person name="Ma Y."/>
        </authorList>
    </citation>
    <scope>NUCLEOTIDE SEQUENCE [LARGE SCALE GENOMIC DNA]</scope>
</reference>
<accession>A0A223LEP0</accession>
<dbReference type="KEGG" id="vg:55604563"/>
<dbReference type="EMBL" id="MF448340">
    <property type="protein sequence ID" value="ASU00356.1"/>
    <property type="molecule type" value="Genomic_DNA"/>
</dbReference>
<evidence type="ECO:0000313" key="1">
    <source>
        <dbReference type="EMBL" id="ASU00356.1"/>
    </source>
</evidence>
<evidence type="ECO:0000313" key="2">
    <source>
        <dbReference type="Proteomes" id="UP000226092"/>
    </source>
</evidence>
<keyword evidence="2" id="KW-1185">Reference proteome</keyword>
<sequence>MKNILDYPVGTPGSEVEKHMLVAHERRCMETIEISFGDESSFYDYISGKAPEDWAEDFRNRYEEVTGFSFPRNIRFGE</sequence>
<dbReference type="RefSeq" id="YP_009834496.1">
    <property type="nucleotide sequence ID" value="NC_048673.1"/>
</dbReference>
<name>A0A223LEP0_9CAUD</name>
<proteinExistence type="predicted"/>
<dbReference type="Proteomes" id="UP000226092">
    <property type="component" value="Segment"/>
</dbReference>
<protein>
    <submittedName>
        <fullName evidence="1">Uncharacterized protein</fullName>
    </submittedName>
</protein>
<dbReference type="GeneID" id="55604563"/>
<organism evidence="1 2">
    <name type="scientific">Aeromonas phage AS-zj</name>
    <dbReference type="NCBI Taxonomy" id="2024208"/>
    <lineage>
        <taxon>Viruses</taxon>
        <taxon>Duplodnaviria</taxon>
        <taxon>Heunggongvirae</taxon>
        <taxon>Uroviricota</taxon>
        <taxon>Caudoviricetes</taxon>
        <taxon>Pantevenvirales</taxon>
        <taxon>Straboviridae</taxon>
        <taxon>Emmerichvirinae</taxon>
        <taxon>Ceceduovirus</taxon>
        <taxon>Ceceduovirus aszj</taxon>
    </lineage>
</organism>